<dbReference type="AlphaFoldDB" id="A0A6A6HE60"/>
<keyword evidence="1" id="KW-0812">Transmembrane</keyword>
<keyword evidence="1" id="KW-0472">Membrane</keyword>
<dbReference type="OrthoDB" id="5416609at2759"/>
<evidence type="ECO:0000259" key="2">
    <source>
        <dbReference type="Pfam" id="PF06985"/>
    </source>
</evidence>
<sequence length="597" mass="68523">MSSPLYEALPLGDNGTRIRLLTLEPTKESQSWVVCHIQAARISDKPQYEALSYYWGYETSSEKILIHQNELMFEITVQSNLLSALRALRRETIERVFWIDAISIDQNNVEEKKQQVPLMKAIFSNCTEVIAWLGESDDNSEEVFGEIQKQSKSYPRKLIKFLRRPWFRRVWIIQEVALAPKVRVQCGKSLISWHQLMEYISLVHYRRLQFNPFDSPDARHFHPAFFPITMDLAREKLQKKSGFSLREALRSFQPFGATEILDKIYSVEGLLQEPSLVEPDYTKSAKIVYQNAVVSIIRSEKKVDVFLDCFLRTKASGIPDLPSWVPDWSSIDQVVDNPGSFVTQEEVFSASQETFIDRLELLEDRELVVSGKIIGSIAELGRQVPTARDLRHRYWPGVLTTKRPFDIATEAIETFQNWRDVARLPRIGCVRPDTEKYLTEADKARQFTDAIRFLELTATVLDWYSRNILQRLPWFAIWPIVGPLMVTMTFVILIRAFRGGFAVQIPDGPPDASRHGWVPGRTDSDLFGLFPAPDFTAENDVYSLVGDEIVLFKGGARPFVIRPCQNGRWHLIGSAFIHGIMFGGAFEEDNCIDIHLI</sequence>
<dbReference type="InterPro" id="IPR052895">
    <property type="entry name" value="HetReg/Transcr_Mod"/>
</dbReference>
<organism evidence="3 4">
    <name type="scientific">Viridothelium virens</name>
    <name type="common">Speckled blister lichen</name>
    <name type="synonym">Trypethelium virens</name>
    <dbReference type="NCBI Taxonomy" id="1048519"/>
    <lineage>
        <taxon>Eukaryota</taxon>
        <taxon>Fungi</taxon>
        <taxon>Dikarya</taxon>
        <taxon>Ascomycota</taxon>
        <taxon>Pezizomycotina</taxon>
        <taxon>Dothideomycetes</taxon>
        <taxon>Dothideomycetes incertae sedis</taxon>
        <taxon>Trypetheliales</taxon>
        <taxon>Trypetheliaceae</taxon>
        <taxon>Viridothelium</taxon>
    </lineage>
</organism>
<evidence type="ECO:0000256" key="1">
    <source>
        <dbReference type="SAM" id="Phobius"/>
    </source>
</evidence>
<name>A0A6A6HE60_VIRVR</name>
<dbReference type="PANTHER" id="PTHR24148">
    <property type="entry name" value="ANKYRIN REPEAT DOMAIN-CONTAINING PROTEIN 39 HOMOLOG-RELATED"/>
    <property type="match status" value="1"/>
</dbReference>
<accession>A0A6A6HE60</accession>
<dbReference type="InterPro" id="IPR010730">
    <property type="entry name" value="HET"/>
</dbReference>
<proteinExistence type="predicted"/>
<dbReference type="EMBL" id="ML991785">
    <property type="protein sequence ID" value="KAF2236426.1"/>
    <property type="molecule type" value="Genomic_DNA"/>
</dbReference>
<dbReference type="PANTHER" id="PTHR24148:SF73">
    <property type="entry name" value="HET DOMAIN PROTEIN (AFU_ORTHOLOGUE AFUA_8G01020)"/>
    <property type="match status" value="1"/>
</dbReference>
<keyword evidence="1" id="KW-1133">Transmembrane helix</keyword>
<protein>
    <submittedName>
        <fullName evidence="3">HET-domain-containing protein</fullName>
    </submittedName>
</protein>
<keyword evidence="4" id="KW-1185">Reference proteome</keyword>
<evidence type="ECO:0000313" key="3">
    <source>
        <dbReference type="EMBL" id="KAF2236426.1"/>
    </source>
</evidence>
<reference evidence="3" key="1">
    <citation type="journal article" date="2020" name="Stud. Mycol.">
        <title>101 Dothideomycetes genomes: a test case for predicting lifestyles and emergence of pathogens.</title>
        <authorList>
            <person name="Haridas S."/>
            <person name="Albert R."/>
            <person name="Binder M."/>
            <person name="Bloem J."/>
            <person name="Labutti K."/>
            <person name="Salamov A."/>
            <person name="Andreopoulos B."/>
            <person name="Baker S."/>
            <person name="Barry K."/>
            <person name="Bills G."/>
            <person name="Bluhm B."/>
            <person name="Cannon C."/>
            <person name="Castanera R."/>
            <person name="Culley D."/>
            <person name="Daum C."/>
            <person name="Ezra D."/>
            <person name="Gonzalez J."/>
            <person name="Henrissat B."/>
            <person name="Kuo A."/>
            <person name="Liang C."/>
            <person name="Lipzen A."/>
            <person name="Lutzoni F."/>
            <person name="Magnuson J."/>
            <person name="Mondo S."/>
            <person name="Nolan M."/>
            <person name="Ohm R."/>
            <person name="Pangilinan J."/>
            <person name="Park H.-J."/>
            <person name="Ramirez L."/>
            <person name="Alfaro M."/>
            <person name="Sun H."/>
            <person name="Tritt A."/>
            <person name="Yoshinaga Y."/>
            <person name="Zwiers L.-H."/>
            <person name="Turgeon B."/>
            <person name="Goodwin S."/>
            <person name="Spatafora J."/>
            <person name="Crous P."/>
            <person name="Grigoriev I."/>
        </authorList>
    </citation>
    <scope>NUCLEOTIDE SEQUENCE</scope>
    <source>
        <strain evidence="3">Tuck. ex Michener</strain>
    </source>
</reference>
<evidence type="ECO:0000313" key="4">
    <source>
        <dbReference type="Proteomes" id="UP000800092"/>
    </source>
</evidence>
<feature type="domain" description="Heterokaryon incompatibility" evidence="2">
    <location>
        <begin position="48"/>
        <end position="175"/>
    </location>
</feature>
<dbReference type="Proteomes" id="UP000800092">
    <property type="component" value="Unassembled WGS sequence"/>
</dbReference>
<dbReference type="Pfam" id="PF06985">
    <property type="entry name" value="HET"/>
    <property type="match status" value="1"/>
</dbReference>
<gene>
    <name evidence="3" type="ORF">EV356DRAFT_70756</name>
</gene>
<feature type="transmembrane region" description="Helical" evidence="1">
    <location>
        <begin position="474"/>
        <end position="494"/>
    </location>
</feature>